<sequence>MNKKLAAGILAAVLVTGGAMAAHASVSQAAEPQVKAQEQRSMLTEEQAKQIALNKKHIPGAEVTSVELQQQDSFQYYKVHLERDRLGFDIYLNAYTGNILKVVKYWDGVSYGDPKIDFAKYKENLDQYYNYRYKKDDDAAKFTPSLSADQAAEIVKSQISGAVVTQIELDEEDNRPVYEVEVIAGHSEADVTIDANTGKVISIDWDDDDYDNDYDDDHDDDDDDLD</sequence>
<dbReference type="InterPro" id="IPR025711">
    <property type="entry name" value="PepSY"/>
</dbReference>
<dbReference type="Gene3D" id="3.10.450.40">
    <property type="match status" value="2"/>
</dbReference>
<evidence type="ECO:0000259" key="3">
    <source>
        <dbReference type="Pfam" id="PF03413"/>
    </source>
</evidence>
<evidence type="ECO:0000256" key="1">
    <source>
        <dbReference type="SAM" id="MobiDB-lite"/>
    </source>
</evidence>
<reference evidence="5" key="1">
    <citation type="journal article" date="2019" name="Int. J. Syst. Evol. Microbiol.">
        <title>The Global Catalogue of Microorganisms (GCM) 10K type strain sequencing project: providing services to taxonomists for standard genome sequencing and annotation.</title>
        <authorList>
            <consortium name="The Broad Institute Genomics Platform"/>
            <consortium name="The Broad Institute Genome Sequencing Center for Infectious Disease"/>
            <person name="Wu L."/>
            <person name="Ma J."/>
        </authorList>
    </citation>
    <scope>NUCLEOTIDE SEQUENCE [LARGE SCALE GENOMIC DNA]</scope>
    <source>
        <strain evidence="5">CCUG 57263</strain>
    </source>
</reference>
<gene>
    <name evidence="4" type="ORF">ACFQ03_20795</name>
</gene>
<feature type="domain" description="PepSY" evidence="3">
    <location>
        <begin position="146"/>
        <end position="203"/>
    </location>
</feature>
<proteinExistence type="predicted"/>
<feature type="region of interest" description="Disordered" evidence="1">
    <location>
        <begin position="204"/>
        <end position="226"/>
    </location>
</feature>
<keyword evidence="5" id="KW-1185">Reference proteome</keyword>
<comment type="caution">
    <text evidence="4">The sequence shown here is derived from an EMBL/GenBank/DDBJ whole genome shotgun (WGS) entry which is preliminary data.</text>
</comment>
<dbReference type="EMBL" id="JBHTIU010000085">
    <property type="protein sequence ID" value="MFD0871582.1"/>
    <property type="molecule type" value="Genomic_DNA"/>
</dbReference>
<dbReference type="Pfam" id="PF03413">
    <property type="entry name" value="PepSY"/>
    <property type="match status" value="2"/>
</dbReference>
<protein>
    <submittedName>
        <fullName evidence="4">PepSY domain-containing protein</fullName>
    </submittedName>
</protein>
<evidence type="ECO:0000313" key="5">
    <source>
        <dbReference type="Proteomes" id="UP001597120"/>
    </source>
</evidence>
<dbReference type="Proteomes" id="UP001597120">
    <property type="component" value="Unassembled WGS sequence"/>
</dbReference>
<organism evidence="4 5">
    <name type="scientific">Paenibacillus residui</name>
    <dbReference type="NCBI Taxonomy" id="629724"/>
    <lineage>
        <taxon>Bacteria</taxon>
        <taxon>Bacillati</taxon>
        <taxon>Bacillota</taxon>
        <taxon>Bacilli</taxon>
        <taxon>Bacillales</taxon>
        <taxon>Paenibacillaceae</taxon>
        <taxon>Paenibacillus</taxon>
    </lineage>
</organism>
<dbReference type="RefSeq" id="WP_379290713.1">
    <property type="nucleotide sequence ID" value="NZ_JBHTIU010000085.1"/>
</dbReference>
<evidence type="ECO:0000256" key="2">
    <source>
        <dbReference type="SAM" id="SignalP"/>
    </source>
</evidence>
<name>A0ABW3DDS6_9BACL</name>
<feature type="domain" description="PepSY" evidence="3">
    <location>
        <begin position="43"/>
        <end position="102"/>
    </location>
</feature>
<feature type="chain" id="PRO_5047383299" evidence="2">
    <location>
        <begin position="22"/>
        <end position="226"/>
    </location>
</feature>
<keyword evidence="2" id="KW-0732">Signal</keyword>
<evidence type="ECO:0000313" key="4">
    <source>
        <dbReference type="EMBL" id="MFD0871582.1"/>
    </source>
</evidence>
<accession>A0ABW3DDS6</accession>
<feature type="signal peptide" evidence="2">
    <location>
        <begin position="1"/>
        <end position="21"/>
    </location>
</feature>